<protein>
    <submittedName>
        <fullName evidence="2">Uncharacterized protein</fullName>
    </submittedName>
</protein>
<name>A0A1E7F2I6_9STRA</name>
<dbReference type="EMBL" id="KV784365">
    <property type="protein sequence ID" value="OEU12402.1"/>
    <property type="molecule type" value="Genomic_DNA"/>
</dbReference>
<accession>A0A1E7F2I6</accession>
<dbReference type="InParanoid" id="A0A1E7F2I6"/>
<organism evidence="2 3">
    <name type="scientific">Fragilariopsis cylindrus CCMP1102</name>
    <dbReference type="NCBI Taxonomy" id="635003"/>
    <lineage>
        <taxon>Eukaryota</taxon>
        <taxon>Sar</taxon>
        <taxon>Stramenopiles</taxon>
        <taxon>Ochrophyta</taxon>
        <taxon>Bacillariophyta</taxon>
        <taxon>Bacillariophyceae</taxon>
        <taxon>Bacillariophycidae</taxon>
        <taxon>Bacillariales</taxon>
        <taxon>Bacillariaceae</taxon>
        <taxon>Fragilariopsis</taxon>
    </lineage>
</organism>
<dbReference type="PANTHER" id="PTHR13225">
    <property type="entry name" value="MISEXPRESSION SUPPRESSOR OF RAS 6"/>
    <property type="match status" value="1"/>
</dbReference>
<keyword evidence="3" id="KW-1185">Reference proteome</keyword>
<dbReference type="PANTHER" id="PTHR13225:SF3">
    <property type="entry name" value="UPF0489 PROTEIN C5ORF22"/>
    <property type="match status" value="1"/>
</dbReference>
<comment type="similarity">
    <text evidence="1">Belongs to the UPF0489 family.</text>
</comment>
<reference evidence="2 3" key="1">
    <citation type="submission" date="2016-09" db="EMBL/GenBank/DDBJ databases">
        <title>Extensive genetic diversity and differential bi-allelic expression allows diatom success in the polar Southern Ocean.</title>
        <authorList>
            <consortium name="DOE Joint Genome Institute"/>
            <person name="Mock T."/>
            <person name="Otillar R.P."/>
            <person name="Strauss J."/>
            <person name="Dupont C."/>
            <person name="Frickenhaus S."/>
            <person name="Maumus F."/>
            <person name="Mcmullan M."/>
            <person name="Sanges R."/>
            <person name="Schmutz J."/>
            <person name="Toseland A."/>
            <person name="Valas R."/>
            <person name="Veluchamy A."/>
            <person name="Ward B.J."/>
            <person name="Allen A."/>
            <person name="Barry K."/>
            <person name="Falciatore A."/>
            <person name="Ferrante M."/>
            <person name="Fortunato A.E."/>
            <person name="Gloeckner G."/>
            <person name="Gruber A."/>
            <person name="Hipkin R."/>
            <person name="Janech M."/>
            <person name="Kroth P."/>
            <person name="Leese F."/>
            <person name="Lindquist E."/>
            <person name="Lyon B.R."/>
            <person name="Martin J."/>
            <person name="Mayer C."/>
            <person name="Parker M."/>
            <person name="Quesneville H."/>
            <person name="Raymond J."/>
            <person name="Uhlig C."/>
            <person name="Valentin K.U."/>
            <person name="Worden A.Z."/>
            <person name="Armbrust E.V."/>
            <person name="Bowler C."/>
            <person name="Green B."/>
            <person name="Moulton V."/>
            <person name="Van Oosterhout C."/>
            <person name="Grigoriev I."/>
        </authorList>
    </citation>
    <scope>NUCLEOTIDE SEQUENCE [LARGE SCALE GENOMIC DNA]</scope>
    <source>
        <strain evidence="2 3">CCMP1102</strain>
    </source>
</reference>
<gene>
    <name evidence="2" type="ORF">FRACYDRAFT_227756</name>
</gene>
<evidence type="ECO:0000313" key="3">
    <source>
        <dbReference type="Proteomes" id="UP000095751"/>
    </source>
</evidence>
<dbReference type="OrthoDB" id="418142at2759"/>
<dbReference type="KEGG" id="fcy:FRACYDRAFT_227756"/>
<dbReference type="AlphaFoldDB" id="A0A1E7F2I6"/>
<evidence type="ECO:0000256" key="1">
    <source>
        <dbReference type="ARBA" id="ARBA00007099"/>
    </source>
</evidence>
<evidence type="ECO:0000313" key="2">
    <source>
        <dbReference type="EMBL" id="OEU12402.1"/>
    </source>
</evidence>
<sequence>MVYIIIVESHQHVLEHVHKMLRKKKLFNTKWSMIHFDAHPDMACTKNAPAIACFMPRNYASLGNDVENDDDDDEEDEENAMSLYELLDSTSSGIAEWILPLALAANLNRIEWIKPIFSTQMLEGKYQFAVGVECKNQDDDDDDDVTKITSFLDLSQNDQVKVDLKHSYYMDDASVVSSDKLALKQNIEFHVSELPIKNQKHEQSEPWILDICLDYFVCLNPYIHDLEEINPSATHAFLDLMKGSRFNISSIDNSQPIDLEYQNDIIRFYELLKQLLLDQFEKNNCEKYVLRLIKEINNDAQLLSMIIEAIPNWSMPHDVSSSTTERMNESLLLVEQFLKKRIKENNGQVPFLITIARSSLDGFCPLPIVDKLQDQVLDMIHRIVCETCCKCNDEEKLSLHDGCRLQVIRDYDQWEGSTIP</sequence>
<proteinExistence type="inferred from homology"/>
<dbReference type="InterPro" id="IPR024131">
    <property type="entry name" value="UPF0489"/>
</dbReference>
<dbReference type="Proteomes" id="UP000095751">
    <property type="component" value="Unassembled WGS sequence"/>
</dbReference>
<dbReference type="Pfam" id="PF12640">
    <property type="entry name" value="UPF0489"/>
    <property type="match status" value="1"/>
</dbReference>